<evidence type="ECO:0000313" key="2">
    <source>
        <dbReference type="EMBL" id="OTP28193.1"/>
    </source>
</evidence>
<name>A0A242L1W4_ENTMU</name>
<sequence>MVKRFISAQTSEIMKMSGTELKQSIKASEGRVICSENVVIRDSNIEDVTNSEIARAYGADLILLNAFDALKPVVSGLKGKEEEPIIQTLRKVVGRPIGANLEPVDLEAKMAEDRLDIPAGRQATRETMEAAKKQGLDFICLTGNPGSGVTNDAITKAISMAKEYFGGMIIAGKMHGAGVDEPVADLEAIKSFIEAGADVILVPAVGTVPGFDDVELKAAVKVIHAAGALVMSAIGTSQESSDSDTIKQIAIQNKICGVDIQHIGDAGYSGIAPVENIMAMSRAIRGNRHTIAMMSRSIVR</sequence>
<protein>
    <recommendedName>
        <fullName evidence="1">DUF7916 domain-containing protein</fullName>
    </recommendedName>
</protein>
<evidence type="ECO:0000259" key="1">
    <source>
        <dbReference type="Pfam" id="PF25509"/>
    </source>
</evidence>
<proteinExistence type="predicted"/>
<gene>
    <name evidence="2" type="ORF">A5802_001932</name>
</gene>
<dbReference type="Pfam" id="PF25509">
    <property type="entry name" value="DUF7916"/>
    <property type="match status" value="1"/>
</dbReference>
<dbReference type="InterPro" id="IPR011060">
    <property type="entry name" value="RibuloseP-bd_barrel"/>
</dbReference>
<comment type="caution">
    <text evidence="2">The sequence shown here is derived from an EMBL/GenBank/DDBJ whole genome shotgun (WGS) entry which is preliminary data.</text>
</comment>
<dbReference type="RefSeq" id="WP_086335056.1">
    <property type="nucleotide sequence ID" value="NZ_NGMS01000001.1"/>
</dbReference>
<organism evidence="2 3">
    <name type="scientific">Enterococcus mundtii</name>
    <dbReference type="NCBI Taxonomy" id="53346"/>
    <lineage>
        <taxon>Bacteria</taxon>
        <taxon>Bacillati</taxon>
        <taxon>Bacillota</taxon>
        <taxon>Bacilli</taxon>
        <taxon>Lactobacillales</taxon>
        <taxon>Enterococcaceae</taxon>
        <taxon>Enterococcus</taxon>
    </lineage>
</organism>
<accession>A0A242L1W4</accession>
<dbReference type="EMBL" id="NGMS01000001">
    <property type="protein sequence ID" value="OTP28193.1"/>
    <property type="molecule type" value="Genomic_DNA"/>
</dbReference>
<dbReference type="Proteomes" id="UP000195024">
    <property type="component" value="Unassembled WGS sequence"/>
</dbReference>
<dbReference type="SUPFAM" id="SSF51366">
    <property type="entry name" value="Ribulose-phoshate binding barrel"/>
    <property type="match status" value="1"/>
</dbReference>
<dbReference type="InterPro" id="IPR057238">
    <property type="entry name" value="DUF7916"/>
</dbReference>
<evidence type="ECO:0000313" key="3">
    <source>
        <dbReference type="Proteomes" id="UP000195024"/>
    </source>
</evidence>
<reference evidence="2 3" key="1">
    <citation type="submission" date="2017-05" db="EMBL/GenBank/DDBJ databases">
        <title>The Genome Sequence of Enterococcus mundtii 6B1_DIV0119.</title>
        <authorList>
            <consortium name="The Broad Institute Genomics Platform"/>
            <consortium name="The Broad Institute Genomic Center for Infectious Diseases"/>
            <person name="Earl A."/>
            <person name="Manson A."/>
            <person name="Schwartman J."/>
            <person name="Gilmore M."/>
            <person name="Abouelleil A."/>
            <person name="Cao P."/>
            <person name="Chapman S."/>
            <person name="Cusick C."/>
            <person name="Shea T."/>
            <person name="Young S."/>
            <person name="Neafsey D."/>
            <person name="Nusbaum C."/>
            <person name="Birren B."/>
        </authorList>
    </citation>
    <scope>NUCLEOTIDE SEQUENCE [LARGE SCALE GENOMIC DNA]</scope>
    <source>
        <strain evidence="2 3">6B1_DIV0119</strain>
    </source>
</reference>
<feature type="domain" description="DUF7916" evidence="1">
    <location>
        <begin position="6"/>
        <end position="300"/>
    </location>
</feature>
<dbReference type="AlphaFoldDB" id="A0A242L1W4"/>